<reference evidence="1" key="1">
    <citation type="journal article" date="2014" name="Front. Microbiol.">
        <title>High frequency of phylogenetically diverse reductive dehalogenase-homologous genes in deep subseafloor sedimentary metagenomes.</title>
        <authorList>
            <person name="Kawai M."/>
            <person name="Futagami T."/>
            <person name="Toyoda A."/>
            <person name="Takaki Y."/>
            <person name="Nishi S."/>
            <person name="Hori S."/>
            <person name="Arai W."/>
            <person name="Tsubouchi T."/>
            <person name="Morono Y."/>
            <person name="Uchiyama I."/>
            <person name="Ito T."/>
            <person name="Fujiyama A."/>
            <person name="Inagaki F."/>
            <person name="Takami H."/>
        </authorList>
    </citation>
    <scope>NUCLEOTIDE SEQUENCE</scope>
    <source>
        <strain evidence="1">Expedition CK06-06</strain>
    </source>
</reference>
<comment type="caution">
    <text evidence="1">The sequence shown here is derived from an EMBL/GenBank/DDBJ whole genome shotgun (WGS) entry which is preliminary data.</text>
</comment>
<sequence>EHMKFLLFLTKAYKTFACVTKYLPGVIKEVSELTGVTRQFIIALKNIWHL</sequence>
<name>X1D383_9ZZZZ</name>
<feature type="non-terminal residue" evidence="1">
    <location>
        <position position="1"/>
    </location>
</feature>
<organism evidence="1">
    <name type="scientific">marine sediment metagenome</name>
    <dbReference type="NCBI Taxonomy" id="412755"/>
    <lineage>
        <taxon>unclassified sequences</taxon>
        <taxon>metagenomes</taxon>
        <taxon>ecological metagenomes</taxon>
    </lineage>
</organism>
<dbReference type="EMBL" id="BART01030142">
    <property type="protein sequence ID" value="GAH14642.1"/>
    <property type="molecule type" value="Genomic_DNA"/>
</dbReference>
<protein>
    <submittedName>
        <fullName evidence="1">Uncharacterized protein</fullName>
    </submittedName>
</protein>
<evidence type="ECO:0000313" key="1">
    <source>
        <dbReference type="EMBL" id="GAH14642.1"/>
    </source>
</evidence>
<accession>X1D383</accession>
<proteinExistence type="predicted"/>
<gene>
    <name evidence="1" type="ORF">S01H4_52704</name>
</gene>
<dbReference type="AlphaFoldDB" id="X1D383"/>